<dbReference type="EMBL" id="JBHSDT010000004">
    <property type="protein sequence ID" value="MFC4403530.1"/>
    <property type="molecule type" value="Genomic_DNA"/>
</dbReference>
<dbReference type="PANTHER" id="PTHR42792:SF1">
    <property type="entry name" value="FLAGELLAR HOOK-ASSOCIATED PROTEIN 3"/>
    <property type="match status" value="1"/>
</dbReference>
<dbReference type="Pfam" id="PF00669">
    <property type="entry name" value="Flagellin_N"/>
    <property type="match status" value="1"/>
</dbReference>
<name>A0ABV8WUU6_9BACI</name>
<dbReference type="InterPro" id="IPR001492">
    <property type="entry name" value="Flagellin"/>
</dbReference>
<gene>
    <name evidence="6" type="primary">flgL</name>
    <name evidence="6" type="ORF">ACFOY7_10605</name>
</gene>
<evidence type="ECO:0000313" key="7">
    <source>
        <dbReference type="Proteomes" id="UP001595882"/>
    </source>
</evidence>
<sequence>MRVTQSMLTNNMLRNISNSYQNLGTYMEQLSTGKKINRPSDDPVVAMKGMNYRTVVNQNEQYERNIGEVHNWLDNTDSALDKNQKVLERLKELAVQAANGTYEEGERGNIAAEVKQLREQLLDVANTKVNNKYIFSGTATTGDNGNPPFQIDKDTLEVTFHGNNNQVKLEVSAGSQLPVNTKANEFYNNEENDLFADLLEFTKKLEDESFSDNEFTEYIGVIDTHINNNVNARADLGARQNRIDLVESRVKEQTVTAKDMMSKNENANLEEVIMNLTSQEAVHRAALSAGARVIQPSLLDFLR</sequence>
<keyword evidence="6" id="KW-0282">Flagellum</keyword>
<evidence type="ECO:0000313" key="6">
    <source>
        <dbReference type="EMBL" id="MFC4403530.1"/>
    </source>
</evidence>
<organism evidence="6 7">
    <name type="scientific">Gracilibacillus xinjiangensis</name>
    <dbReference type="NCBI Taxonomy" id="1193282"/>
    <lineage>
        <taxon>Bacteria</taxon>
        <taxon>Bacillati</taxon>
        <taxon>Bacillota</taxon>
        <taxon>Bacilli</taxon>
        <taxon>Bacillales</taxon>
        <taxon>Bacillaceae</taxon>
        <taxon>Gracilibacillus</taxon>
    </lineage>
</organism>
<comment type="subcellular location">
    <subcellularLocation>
        <location evidence="1">Bacterial flagellum</location>
    </subcellularLocation>
</comment>
<dbReference type="Gene3D" id="1.20.1330.10">
    <property type="entry name" value="f41 fragment of flagellin, N-terminal domain"/>
    <property type="match status" value="1"/>
</dbReference>
<protein>
    <submittedName>
        <fullName evidence="6">Flagellar hook-associated protein FlgL</fullName>
    </submittedName>
</protein>
<dbReference type="InterPro" id="IPR013384">
    <property type="entry name" value="Flagell_FlgL"/>
</dbReference>
<evidence type="ECO:0000259" key="4">
    <source>
        <dbReference type="Pfam" id="PF00669"/>
    </source>
</evidence>
<dbReference type="InterPro" id="IPR001029">
    <property type="entry name" value="Flagellin_N"/>
</dbReference>
<keyword evidence="3" id="KW-0975">Bacterial flagellum</keyword>
<accession>A0ABV8WUU6</accession>
<dbReference type="InterPro" id="IPR046358">
    <property type="entry name" value="Flagellin_C"/>
</dbReference>
<dbReference type="RefSeq" id="WP_390252019.1">
    <property type="nucleotide sequence ID" value="NZ_JBHSDT010000004.1"/>
</dbReference>
<reference evidence="7" key="1">
    <citation type="journal article" date="2019" name="Int. J. Syst. Evol. Microbiol.">
        <title>The Global Catalogue of Microorganisms (GCM) 10K type strain sequencing project: providing services to taxonomists for standard genome sequencing and annotation.</title>
        <authorList>
            <consortium name="The Broad Institute Genomics Platform"/>
            <consortium name="The Broad Institute Genome Sequencing Center for Infectious Disease"/>
            <person name="Wu L."/>
            <person name="Ma J."/>
        </authorList>
    </citation>
    <scope>NUCLEOTIDE SEQUENCE [LARGE SCALE GENOMIC DNA]</scope>
    <source>
        <strain evidence="7">CCUG 37865</strain>
    </source>
</reference>
<dbReference type="PANTHER" id="PTHR42792">
    <property type="entry name" value="FLAGELLIN"/>
    <property type="match status" value="1"/>
</dbReference>
<dbReference type="SUPFAM" id="SSF64518">
    <property type="entry name" value="Phase 1 flagellin"/>
    <property type="match status" value="1"/>
</dbReference>
<comment type="caution">
    <text evidence="6">The sequence shown here is derived from an EMBL/GenBank/DDBJ whole genome shotgun (WGS) entry which is preliminary data.</text>
</comment>
<keyword evidence="6" id="KW-0969">Cilium</keyword>
<feature type="domain" description="Flagellin N-terminal" evidence="4">
    <location>
        <begin position="5"/>
        <end position="140"/>
    </location>
</feature>
<proteinExistence type="inferred from homology"/>
<dbReference type="NCBIfam" id="TIGR02550">
    <property type="entry name" value="flagell_flgL"/>
    <property type="match status" value="1"/>
</dbReference>
<evidence type="ECO:0000256" key="3">
    <source>
        <dbReference type="ARBA" id="ARBA00023143"/>
    </source>
</evidence>
<feature type="domain" description="Flagellin C-terminal" evidence="5">
    <location>
        <begin position="219"/>
        <end position="302"/>
    </location>
</feature>
<evidence type="ECO:0000256" key="2">
    <source>
        <dbReference type="ARBA" id="ARBA00005709"/>
    </source>
</evidence>
<dbReference type="Proteomes" id="UP001595882">
    <property type="component" value="Unassembled WGS sequence"/>
</dbReference>
<comment type="similarity">
    <text evidence="2">Belongs to the bacterial flagellin family.</text>
</comment>
<keyword evidence="7" id="KW-1185">Reference proteome</keyword>
<evidence type="ECO:0000256" key="1">
    <source>
        <dbReference type="ARBA" id="ARBA00004365"/>
    </source>
</evidence>
<keyword evidence="6" id="KW-0966">Cell projection</keyword>
<evidence type="ECO:0000259" key="5">
    <source>
        <dbReference type="Pfam" id="PF00700"/>
    </source>
</evidence>
<dbReference type="Pfam" id="PF00700">
    <property type="entry name" value="Flagellin_C"/>
    <property type="match status" value="1"/>
</dbReference>